<dbReference type="PANTHER" id="PTHR45436:SF5">
    <property type="entry name" value="SENSOR HISTIDINE KINASE TRCS"/>
    <property type="match status" value="1"/>
</dbReference>
<dbReference type="SUPFAM" id="SSF55874">
    <property type="entry name" value="ATPase domain of HSP90 chaperone/DNA topoisomerase II/histidine kinase"/>
    <property type="match status" value="1"/>
</dbReference>
<keyword evidence="9" id="KW-0902">Two-component regulatory system</keyword>
<dbReference type="PROSITE" id="PS50109">
    <property type="entry name" value="HIS_KIN"/>
    <property type="match status" value="1"/>
</dbReference>
<dbReference type="SMART" id="SM00387">
    <property type="entry name" value="HATPase_c"/>
    <property type="match status" value="1"/>
</dbReference>
<evidence type="ECO:0000256" key="7">
    <source>
        <dbReference type="ARBA" id="ARBA00022777"/>
    </source>
</evidence>
<sequence>MHLLDRRSLRGRLLVWLGGAAFLVMAMTWLLHGILLRDLARDFLGDRLRQEAAYTIERLRQEPTDRPPLTAPTSLAARVFHHLYVLRFDGEVTTSHPAWLEVLHPFLESVDASLIDVHRQGSHLLVYRRAFSFDGHEGVLLVGESFDRVEAGLSRLHWWIGVIAGLVLLLLIGLNLLAVRAGLGPIAQLQRQLEELRQGTRARLQLTVPAELEALVSQLNRFMDAQENRLKRSRHAVSDLSHALKTPLAAIMQVMRGQRPIDPPRRAKILARLEDMQAQLNAELRRSRIAGADSGQHTCPERELSTLLDMFRTLYPDKTFLSLGMPKADARLAMERQDFMEMAGIVLDNAGKWARHTIRIHATVSDGLCLMVEDDGPGVPTEQLTRLGQRGRRLDEGRPGHGLGLSILIQLLEHYRGNIEFQAPPDSGLRVTIHIPAA</sequence>
<evidence type="ECO:0000256" key="10">
    <source>
        <dbReference type="ARBA" id="ARBA00023136"/>
    </source>
</evidence>
<evidence type="ECO:0000256" key="2">
    <source>
        <dbReference type="ARBA" id="ARBA00004370"/>
    </source>
</evidence>
<evidence type="ECO:0000256" key="4">
    <source>
        <dbReference type="ARBA" id="ARBA00022553"/>
    </source>
</evidence>
<keyword evidence="8 11" id="KW-1133">Transmembrane helix</keyword>
<evidence type="ECO:0000313" key="15">
    <source>
        <dbReference type="Proteomes" id="UP000525987"/>
    </source>
</evidence>
<evidence type="ECO:0000256" key="1">
    <source>
        <dbReference type="ARBA" id="ARBA00000085"/>
    </source>
</evidence>
<evidence type="ECO:0000256" key="11">
    <source>
        <dbReference type="SAM" id="Phobius"/>
    </source>
</evidence>
<dbReference type="EMBL" id="JACHXM010000004">
    <property type="protein sequence ID" value="MBB3140301.1"/>
    <property type="molecule type" value="Genomic_DNA"/>
</dbReference>
<dbReference type="InterPro" id="IPR050428">
    <property type="entry name" value="TCS_sensor_his_kinase"/>
</dbReference>
<dbReference type="RefSeq" id="WP_246392806.1">
    <property type="nucleotide sequence ID" value="NZ_JACHXM010000004.1"/>
</dbReference>
<feature type="transmembrane region" description="Helical" evidence="11">
    <location>
        <begin position="156"/>
        <end position="179"/>
    </location>
</feature>
<dbReference type="InterPro" id="IPR036890">
    <property type="entry name" value="HATPase_C_sf"/>
</dbReference>
<dbReference type="Gene3D" id="3.30.565.10">
    <property type="entry name" value="Histidine kinase-like ATPase, C-terminal domain"/>
    <property type="match status" value="1"/>
</dbReference>
<dbReference type="SUPFAM" id="SSF47384">
    <property type="entry name" value="Homodimeric domain of signal transducing histidine kinase"/>
    <property type="match status" value="1"/>
</dbReference>
<dbReference type="Gene3D" id="1.10.287.130">
    <property type="match status" value="1"/>
</dbReference>
<keyword evidence="6 11" id="KW-0812">Transmembrane</keyword>
<accession>A0A7W5G5C9</accession>
<dbReference type="Pfam" id="PF02518">
    <property type="entry name" value="HATPase_c"/>
    <property type="match status" value="1"/>
</dbReference>
<keyword evidence="5" id="KW-0808">Transferase</keyword>
<evidence type="ECO:0000256" key="5">
    <source>
        <dbReference type="ARBA" id="ARBA00022679"/>
    </source>
</evidence>
<dbReference type="PRINTS" id="PR00344">
    <property type="entry name" value="BCTRLSENSOR"/>
</dbReference>
<feature type="domain" description="HAMP" evidence="13">
    <location>
        <begin position="180"/>
        <end position="231"/>
    </location>
</feature>
<protein>
    <recommendedName>
        <fullName evidence="3">histidine kinase</fullName>
        <ecNumber evidence="3">2.7.13.3</ecNumber>
    </recommendedName>
</protein>
<keyword evidence="15" id="KW-1185">Reference proteome</keyword>
<comment type="subcellular location">
    <subcellularLocation>
        <location evidence="2">Membrane</location>
    </subcellularLocation>
</comment>
<proteinExistence type="predicted"/>
<dbReference type="PROSITE" id="PS50885">
    <property type="entry name" value="HAMP"/>
    <property type="match status" value="1"/>
</dbReference>
<dbReference type="InterPro" id="IPR003594">
    <property type="entry name" value="HATPase_dom"/>
</dbReference>
<feature type="domain" description="Histidine kinase" evidence="12">
    <location>
        <begin position="239"/>
        <end position="438"/>
    </location>
</feature>
<dbReference type="GO" id="GO:0000155">
    <property type="term" value="F:phosphorelay sensor kinase activity"/>
    <property type="evidence" value="ECO:0007669"/>
    <property type="project" value="InterPro"/>
</dbReference>
<evidence type="ECO:0000256" key="6">
    <source>
        <dbReference type="ARBA" id="ARBA00022692"/>
    </source>
</evidence>
<evidence type="ECO:0000256" key="8">
    <source>
        <dbReference type="ARBA" id="ARBA00022989"/>
    </source>
</evidence>
<dbReference type="InterPro" id="IPR036097">
    <property type="entry name" value="HisK_dim/P_sf"/>
</dbReference>
<feature type="transmembrane region" description="Helical" evidence="11">
    <location>
        <begin position="12"/>
        <end position="35"/>
    </location>
</feature>
<evidence type="ECO:0000259" key="13">
    <source>
        <dbReference type="PROSITE" id="PS50885"/>
    </source>
</evidence>
<evidence type="ECO:0000259" key="12">
    <source>
        <dbReference type="PROSITE" id="PS50109"/>
    </source>
</evidence>
<dbReference type="AlphaFoldDB" id="A0A7W5G5C9"/>
<dbReference type="InterPro" id="IPR005467">
    <property type="entry name" value="His_kinase_dom"/>
</dbReference>
<gene>
    <name evidence="14" type="ORF">FHR96_001163</name>
</gene>
<keyword evidence="4" id="KW-0597">Phosphoprotein</keyword>
<dbReference type="InterPro" id="IPR003660">
    <property type="entry name" value="HAMP_dom"/>
</dbReference>
<dbReference type="Proteomes" id="UP000525987">
    <property type="component" value="Unassembled WGS sequence"/>
</dbReference>
<dbReference type="PANTHER" id="PTHR45436">
    <property type="entry name" value="SENSOR HISTIDINE KINASE YKOH"/>
    <property type="match status" value="1"/>
</dbReference>
<comment type="catalytic activity">
    <reaction evidence="1">
        <text>ATP + protein L-histidine = ADP + protein N-phospho-L-histidine.</text>
        <dbReference type="EC" id="2.7.13.3"/>
    </reaction>
</comment>
<dbReference type="GO" id="GO:0005886">
    <property type="term" value="C:plasma membrane"/>
    <property type="evidence" value="ECO:0007669"/>
    <property type="project" value="TreeGrafter"/>
</dbReference>
<evidence type="ECO:0000313" key="14">
    <source>
        <dbReference type="EMBL" id="MBB3140301.1"/>
    </source>
</evidence>
<dbReference type="InterPro" id="IPR004358">
    <property type="entry name" value="Sig_transdc_His_kin-like_C"/>
</dbReference>
<keyword evidence="10 11" id="KW-0472">Membrane</keyword>
<organism evidence="14 15">
    <name type="scientific">Halomonas organivorans</name>
    <dbReference type="NCBI Taxonomy" id="257772"/>
    <lineage>
        <taxon>Bacteria</taxon>
        <taxon>Pseudomonadati</taxon>
        <taxon>Pseudomonadota</taxon>
        <taxon>Gammaproteobacteria</taxon>
        <taxon>Oceanospirillales</taxon>
        <taxon>Halomonadaceae</taxon>
        <taxon>Halomonas</taxon>
    </lineage>
</organism>
<comment type="caution">
    <text evidence="14">The sequence shown here is derived from an EMBL/GenBank/DDBJ whole genome shotgun (WGS) entry which is preliminary data.</text>
</comment>
<dbReference type="EC" id="2.7.13.3" evidence="3"/>
<keyword evidence="7 14" id="KW-0418">Kinase</keyword>
<name>A0A7W5G5C9_9GAMM</name>
<evidence type="ECO:0000256" key="3">
    <source>
        <dbReference type="ARBA" id="ARBA00012438"/>
    </source>
</evidence>
<evidence type="ECO:0000256" key="9">
    <source>
        <dbReference type="ARBA" id="ARBA00023012"/>
    </source>
</evidence>
<reference evidence="14 15" key="1">
    <citation type="submission" date="2020-08" db="EMBL/GenBank/DDBJ databases">
        <title>Genomic Encyclopedia of Type Strains, Phase III (KMG-III): the genomes of soil and plant-associated and newly described type strains.</title>
        <authorList>
            <person name="Whitman W."/>
        </authorList>
    </citation>
    <scope>NUCLEOTIDE SEQUENCE [LARGE SCALE GENOMIC DNA]</scope>
    <source>
        <strain evidence="14 15">CECT 5995</strain>
    </source>
</reference>